<dbReference type="AlphaFoldDB" id="A0ABD2L5W5"/>
<evidence type="ECO:0000256" key="4">
    <source>
        <dbReference type="PROSITE-ProRule" id="PRU00175"/>
    </source>
</evidence>
<keyword evidence="6" id="KW-0472">Membrane</keyword>
<keyword evidence="9" id="KW-1185">Reference proteome</keyword>
<dbReference type="SMART" id="SM00184">
    <property type="entry name" value="RING"/>
    <property type="match status" value="1"/>
</dbReference>
<evidence type="ECO:0000256" key="6">
    <source>
        <dbReference type="SAM" id="Phobius"/>
    </source>
</evidence>
<feature type="domain" description="RING-type" evidence="7">
    <location>
        <begin position="153"/>
        <end position="195"/>
    </location>
</feature>
<evidence type="ECO:0000256" key="2">
    <source>
        <dbReference type="ARBA" id="ARBA00022771"/>
    </source>
</evidence>
<protein>
    <recommendedName>
        <fullName evidence="7">RING-type domain-containing protein</fullName>
    </recommendedName>
</protein>
<feature type="region of interest" description="Disordered" evidence="5">
    <location>
        <begin position="1"/>
        <end position="25"/>
    </location>
</feature>
<dbReference type="InterPro" id="IPR013083">
    <property type="entry name" value="Znf_RING/FYVE/PHD"/>
</dbReference>
<evidence type="ECO:0000256" key="5">
    <source>
        <dbReference type="SAM" id="MobiDB-lite"/>
    </source>
</evidence>
<keyword evidence="2 4" id="KW-0863">Zinc-finger</keyword>
<dbReference type="EMBL" id="JBICBT010000539">
    <property type="protein sequence ID" value="KAL3110441.1"/>
    <property type="molecule type" value="Genomic_DNA"/>
</dbReference>
<keyword evidence="6" id="KW-1133">Transmembrane helix</keyword>
<dbReference type="SUPFAM" id="SSF57850">
    <property type="entry name" value="RING/U-box"/>
    <property type="match status" value="1"/>
</dbReference>
<keyword evidence="3" id="KW-0862">Zinc</keyword>
<organism evidence="8 9">
    <name type="scientific">Heterodera trifolii</name>
    <dbReference type="NCBI Taxonomy" id="157864"/>
    <lineage>
        <taxon>Eukaryota</taxon>
        <taxon>Metazoa</taxon>
        <taxon>Ecdysozoa</taxon>
        <taxon>Nematoda</taxon>
        <taxon>Chromadorea</taxon>
        <taxon>Rhabditida</taxon>
        <taxon>Tylenchina</taxon>
        <taxon>Tylenchomorpha</taxon>
        <taxon>Tylenchoidea</taxon>
        <taxon>Heteroderidae</taxon>
        <taxon>Heteroderinae</taxon>
        <taxon>Heterodera</taxon>
    </lineage>
</organism>
<comment type="caution">
    <text evidence="8">The sequence shown here is derived from an EMBL/GenBank/DDBJ whole genome shotgun (WGS) entry which is preliminary data.</text>
</comment>
<reference evidence="8 9" key="1">
    <citation type="submission" date="2024-10" db="EMBL/GenBank/DDBJ databases">
        <authorList>
            <person name="Kim D."/>
        </authorList>
    </citation>
    <scope>NUCLEOTIDE SEQUENCE [LARGE SCALE GENOMIC DNA]</scope>
    <source>
        <strain evidence="8">BH-2024</strain>
    </source>
</reference>
<accession>A0ABD2L5W5</accession>
<keyword evidence="1" id="KW-0479">Metal-binding</keyword>
<proteinExistence type="predicted"/>
<dbReference type="InterPro" id="IPR001841">
    <property type="entry name" value="Znf_RING"/>
</dbReference>
<dbReference type="PANTHER" id="PTHR45931:SF3">
    <property type="entry name" value="RING ZINC FINGER-CONTAINING PROTEIN"/>
    <property type="match status" value="1"/>
</dbReference>
<dbReference type="PROSITE" id="PS50089">
    <property type="entry name" value="ZF_RING_2"/>
    <property type="match status" value="1"/>
</dbReference>
<dbReference type="Proteomes" id="UP001620626">
    <property type="component" value="Unassembled WGS sequence"/>
</dbReference>
<gene>
    <name evidence="8" type="ORF">niasHT_019302</name>
</gene>
<sequence length="238" mass="27295">MEEKSEKNKQRKDIKDGESNNSKEKQKLRLMYTAVDNLNITANIENKPDKENKMIRRKKRFDDLASILCYRIVLFFTIMYILEEIERWLGNRGYIPDWFINGANWTVNAVINFHQQKISEAVKEVINTIPEHTVEGFEGEGSGNFPNNGFTGCPICLEAYKTGEKVRTLPCNKKHQFHSECVDPWVEKHNNCPSCGAKVFNVNLITLKAELNNTGHPNEMPAVTENAQNLDNATTENM</sequence>
<dbReference type="Pfam" id="PF13639">
    <property type="entry name" value="zf-RING_2"/>
    <property type="match status" value="1"/>
</dbReference>
<dbReference type="InterPro" id="IPR051834">
    <property type="entry name" value="RING_finger_E3_ligase"/>
</dbReference>
<dbReference type="CDD" id="cd16454">
    <property type="entry name" value="RING-H2_PA-TM-RING"/>
    <property type="match status" value="1"/>
</dbReference>
<feature type="transmembrane region" description="Helical" evidence="6">
    <location>
        <begin position="64"/>
        <end position="82"/>
    </location>
</feature>
<evidence type="ECO:0000259" key="7">
    <source>
        <dbReference type="PROSITE" id="PS50089"/>
    </source>
</evidence>
<name>A0ABD2L5W5_9BILA</name>
<evidence type="ECO:0000256" key="3">
    <source>
        <dbReference type="ARBA" id="ARBA00022833"/>
    </source>
</evidence>
<dbReference type="PANTHER" id="PTHR45931">
    <property type="entry name" value="SI:CH211-59O9.10"/>
    <property type="match status" value="1"/>
</dbReference>
<keyword evidence="6" id="KW-0812">Transmembrane</keyword>
<dbReference type="GO" id="GO:0008270">
    <property type="term" value="F:zinc ion binding"/>
    <property type="evidence" value="ECO:0007669"/>
    <property type="project" value="UniProtKB-KW"/>
</dbReference>
<evidence type="ECO:0000313" key="9">
    <source>
        <dbReference type="Proteomes" id="UP001620626"/>
    </source>
</evidence>
<dbReference type="Gene3D" id="3.30.40.10">
    <property type="entry name" value="Zinc/RING finger domain, C3HC4 (zinc finger)"/>
    <property type="match status" value="1"/>
</dbReference>
<evidence type="ECO:0000256" key="1">
    <source>
        <dbReference type="ARBA" id="ARBA00022723"/>
    </source>
</evidence>
<evidence type="ECO:0000313" key="8">
    <source>
        <dbReference type="EMBL" id="KAL3110441.1"/>
    </source>
</evidence>